<dbReference type="InterPro" id="IPR005595">
    <property type="entry name" value="TRAP_alpha"/>
</dbReference>
<comment type="caution">
    <text evidence="12">The sequence shown here is derived from an EMBL/GenBank/DDBJ whole genome shotgun (WGS) entry which is preliminary data.</text>
</comment>
<feature type="region of interest" description="Disordered" evidence="8">
    <location>
        <begin position="475"/>
        <end position="590"/>
    </location>
</feature>
<keyword evidence="5" id="KW-0256">Endoplasmic reticulum</keyword>
<dbReference type="Pfam" id="PF05004">
    <property type="entry name" value="IFRD"/>
    <property type="match status" value="1"/>
</dbReference>
<comment type="subcellular location">
    <subcellularLocation>
        <location evidence="1">Endoplasmic reticulum membrane</location>
        <topology evidence="1">Single-pass type I membrane protein</topology>
    </subcellularLocation>
</comment>
<feature type="region of interest" description="Disordered" evidence="8">
    <location>
        <begin position="215"/>
        <end position="263"/>
    </location>
</feature>
<dbReference type="PROSITE" id="PS51257">
    <property type="entry name" value="PROKAR_LIPOPROTEIN"/>
    <property type="match status" value="1"/>
</dbReference>
<dbReference type="PANTHER" id="PTHR12354">
    <property type="entry name" value="INTERFERON-RELATED DEVELOPMENTAL REGULATOR"/>
    <property type="match status" value="1"/>
</dbReference>
<dbReference type="STRING" id="3076.A0A2P6TSD6"/>
<dbReference type="SUPFAM" id="SSF48371">
    <property type="entry name" value="ARM repeat"/>
    <property type="match status" value="1"/>
</dbReference>
<feature type="transmembrane region" description="Helical" evidence="9">
    <location>
        <begin position="153"/>
        <end position="171"/>
    </location>
</feature>
<evidence type="ECO:0000313" key="12">
    <source>
        <dbReference type="EMBL" id="PRW56973.1"/>
    </source>
</evidence>
<dbReference type="Gene3D" id="1.25.10.10">
    <property type="entry name" value="Leucine-rich Repeat Variant"/>
    <property type="match status" value="1"/>
</dbReference>
<feature type="signal peptide" evidence="10">
    <location>
        <begin position="1"/>
        <end position="22"/>
    </location>
</feature>
<evidence type="ECO:0000256" key="4">
    <source>
        <dbReference type="ARBA" id="ARBA00022729"/>
    </source>
</evidence>
<keyword evidence="3 9" id="KW-0812">Transmembrane</keyword>
<dbReference type="GO" id="GO:0005789">
    <property type="term" value="C:endoplasmic reticulum membrane"/>
    <property type="evidence" value="ECO:0007669"/>
    <property type="project" value="UniProtKB-SubCell"/>
</dbReference>
<feature type="compositionally biased region" description="Low complexity" evidence="8">
    <location>
        <begin position="498"/>
        <end position="548"/>
    </location>
</feature>
<reference evidence="12 13" key="1">
    <citation type="journal article" date="2018" name="Plant J.">
        <title>Genome sequences of Chlorella sorokiniana UTEX 1602 and Micractinium conductrix SAG 241.80: implications to maltose excretion by a green alga.</title>
        <authorList>
            <person name="Arriola M.B."/>
            <person name="Velmurugan N."/>
            <person name="Zhang Y."/>
            <person name="Plunkett M.H."/>
            <person name="Hondzo H."/>
            <person name="Barney B.M."/>
        </authorList>
    </citation>
    <scope>NUCLEOTIDE SEQUENCE [LARGE SCALE GENOMIC DNA]</scope>
    <source>
        <strain evidence="13">UTEX 1602</strain>
    </source>
</reference>
<dbReference type="Proteomes" id="UP000239899">
    <property type="component" value="Unassembled WGS sequence"/>
</dbReference>
<feature type="domain" description="Interferon-related developmental regulator N-terminal" evidence="11">
    <location>
        <begin position="253"/>
        <end position="472"/>
    </location>
</feature>
<protein>
    <submittedName>
        <fullName evidence="12">Interferon-related developmental regulator family</fullName>
    </submittedName>
</protein>
<comment type="similarity">
    <text evidence="2">Belongs to the IFRD family.</text>
</comment>
<organism evidence="12 13">
    <name type="scientific">Chlorella sorokiniana</name>
    <name type="common">Freshwater green alga</name>
    <dbReference type="NCBI Taxonomy" id="3076"/>
    <lineage>
        <taxon>Eukaryota</taxon>
        <taxon>Viridiplantae</taxon>
        <taxon>Chlorophyta</taxon>
        <taxon>core chlorophytes</taxon>
        <taxon>Trebouxiophyceae</taxon>
        <taxon>Chlorellales</taxon>
        <taxon>Chlorellaceae</taxon>
        <taxon>Chlorella clade</taxon>
        <taxon>Chlorella</taxon>
    </lineage>
</organism>
<gene>
    <name evidence="12" type="ORF">C2E21_3781</name>
</gene>
<dbReference type="AlphaFoldDB" id="A0A2P6TSD6"/>
<feature type="compositionally biased region" description="Acidic residues" evidence="8">
    <location>
        <begin position="579"/>
        <end position="590"/>
    </location>
</feature>
<keyword evidence="7 9" id="KW-0472">Membrane</keyword>
<evidence type="ECO:0000256" key="7">
    <source>
        <dbReference type="ARBA" id="ARBA00023136"/>
    </source>
</evidence>
<accession>A0A2P6TSD6</accession>
<evidence type="ECO:0000256" key="3">
    <source>
        <dbReference type="ARBA" id="ARBA00022692"/>
    </source>
</evidence>
<dbReference type="Pfam" id="PF03896">
    <property type="entry name" value="TRAP_alpha"/>
    <property type="match status" value="1"/>
</dbReference>
<evidence type="ECO:0000256" key="9">
    <source>
        <dbReference type="SAM" id="Phobius"/>
    </source>
</evidence>
<proteinExistence type="inferred from homology"/>
<dbReference type="PANTHER" id="PTHR12354:SF1">
    <property type="entry name" value="INTERFERON-RELATED DEVELOPMENTAL REGULATOR 1"/>
    <property type="match status" value="1"/>
</dbReference>
<dbReference type="InterPro" id="IPR016024">
    <property type="entry name" value="ARM-type_fold"/>
</dbReference>
<feature type="compositionally biased region" description="Basic and acidic residues" evidence="8">
    <location>
        <begin position="227"/>
        <end position="241"/>
    </location>
</feature>
<keyword evidence="13" id="KW-1185">Reference proteome</keyword>
<evidence type="ECO:0000256" key="8">
    <source>
        <dbReference type="SAM" id="MobiDB-lite"/>
    </source>
</evidence>
<sequence length="739" mass="79698">MARVALVLGAALLLAACGAVRAQEELEVHNWWPEHPTKSFFAGKPASCVLGVRNIGSSTLNVTYALANLASPYNASMNLYNFTAQYLNDVQLAQGGETSAEYSIHLPRQLPPREFILQLTLVYAAGGQFKTKLFFNETIQVIEEPTLFDTQLIGLYIIGLALVGFLAYLALEFGKSKGWIKKTKPAPRPAAVSTNKDEWLRGTAADPKLRKRTTLLMGRRKSSTGGSEHDSESLCSREELGSRASGGRRGSGARDRDEDYEELEVDPFDTAVEQLYEKRATTRESALSTLVGLMATYRYDDCAFREDTLTQLFLTSLRRGKETEACLAAKALGLHVTTLGASNASEGIYREAEPLLEPMLLTGKNAAVRVAVADVLSILCFIGSEGSAETLHSMHTLWRVVMAGWKHAAASAVVTAALRGWAFLLTTVPTHQLDSHFVETHLGLLAQLLNGGDVDVRGAAGEAIALLWEMGDLSSLPESPRPPPSTRQPNSLAALAVGTPPTSPAAKGPPAAPFGSPGAATNGAAAAAGSGSVQPPAAGTQPPAAGAQKVSPSGRPPLPRPPLPPIATSSAAAGGAAEEGQDDEDEDEVDSLEAIVERMRDLAKNRGDASRLNKGDRASSRGTFRDLLAIIQGEYVPEQKVKLRHGDALVVRGLPDNIRFNYLRSYLADAFQSHLQSNELLHEVFQFSPAEEPEERLTPLEKRLFRSKSSTDMRDRTEQRRKERATMAHYKHGSLADYA</sequence>
<dbReference type="InterPro" id="IPR011989">
    <property type="entry name" value="ARM-like"/>
</dbReference>
<evidence type="ECO:0000256" key="1">
    <source>
        <dbReference type="ARBA" id="ARBA00004115"/>
    </source>
</evidence>
<evidence type="ECO:0000256" key="10">
    <source>
        <dbReference type="SAM" id="SignalP"/>
    </source>
</evidence>
<feature type="region of interest" description="Disordered" evidence="8">
    <location>
        <begin position="700"/>
        <end position="739"/>
    </location>
</feature>
<dbReference type="OrthoDB" id="686784at2759"/>
<dbReference type="EMBL" id="LHPG02000007">
    <property type="protein sequence ID" value="PRW56973.1"/>
    <property type="molecule type" value="Genomic_DNA"/>
</dbReference>
<evidence type="ECO:0000256" key="6">
    <source>
        <dbReference type="ARBA" id="ARBA00022989"/>
    </source>
</evidence>
<evidence type="ECO:0000256" key="5">
    <source>
        <dbReference type="ARBA" id="ARBA00022824"/>
    </source>
</evidence>
<dbReference type="InterPro" id="IPR007701">
    <property type="entry name" value="Interferon-rel_develop_reg_N"/>
</dbReference>
<feature type="compositionally biased region" description="Basic and acidic residues" evidence="8">
    <location>
        <begin position="700"/>
        <end position="726"/>
    </location>
</feature>
<feature type="chain" id="PRO_5015154620" evidence="10">
    <location>
        <begin position="23"/>
        <end position="739"/>
    </location>
</feature>
<evidence type="ECO:0000313" key="13">
    <source>
        <dbReference type="Proteomes" id="UP000239899"/>
    </source>
</evidence>
<evidence type="ECO:0000256" key="2">
    <source>
        <dbReference type="ARBA" id="ARBA00008828"/>
    </source>
</evidence>
<dbReference type="InterPro" id="IPR039777">
    <property type="entry name" value="IFRD"/>
</dbReference>
<name>A0A2P6TSD6_CHLSO</name>
<evidence type="ECO:0000259" key="11">
    <source>
        <dbReference type="Pfam" id="PF05004"/>
    </source>
</evidence>
<keyword evidence="4 10" id="KW-0732">Signal</keyword>
<feature type="compositionally biased region" description="Pro residues" evidence="8">
    <location>
        <begin position="554"/>
        <end position="565"/>
    </location>
</feature>
<keyword evidence="6 9" id="KW-1133">Transmembrane helix</keyword>